<sequence>MLEVLQKANLQWYCHYGVVANIEVPQLEEPRNLSDICEFDMKAPEVITEKNESSLLNFGWTVIEVQLLEVCHFMVMVGTSLTSFSAENVTPDLVSIGADWLGLPSSLLVDRCFRRVEAPASLCLFSSESSQAVSDSALVVQGDSKHFPSMETKCSILELVFGYLNQKLLLTINTIMVGSSPPVTAGRQQLLEVFQG</sequence>
<evidence type="ECO:0000313" key="2">
    <source>
        <dbReference type="Proteomes" id="UP000518266"/>
    </source>
</evidence>
<dbReference type="OrthoDB" id="10479327at2759"/>
<dbReference type="Proteomes" id="UP000518266">
    <property type="component" value="Unassembled WGS sequence"/>
</dbReference>
<dbReference type="AlphaFoldDB" id="A0A7J5XF82"/>
<protein>
    <submittedName>
        <fullName evidence="1">Uncharacterized protein</fullName>
    </submittedName>
</protein>
<keyword evidence="2" id="KW-1185">Reference proteome</keyword>
<comment type="caution">
    <text evidence="1">The sequence shown here is derived from an EMBL/GenBank/DDBJ whole genome shotgun (WGS) entry which is preliminary data.</text>
</comment>
<accession>A0A7J5XF82</accession>
<reference evidence="1 2" key="1">
    <citation type="submission" date="2020-03" db="EMBL/GenBank/DDBJ databases">
        <title>Dissostichus mawsoni Genome sequencing and assembly.</title>
        <authorList>
            <person name="Park H."/>
        </authorList>
    </citation>
    <scope>NUCLEOTIDE SEQUENCE [LARGE SCALE GENOMIC DNA]</scope>
    <source>
        <strain evidence="1">DM0001</strain>
        <tissue evidence="1">Muscle</tissue>
    </source>
</reference>
<dbReference type="EMBL" id="JAAKFY010000025">
    <property type="protein sequence ID" value="KAF3835715.1"/>
    <property type="molecule type" value="Genomic_DNA"/>
</dbReference>
<organism evidence="1 2">
    <name type="scientific">Dissostichus mawsoni</name>
    <name type="common">Antarctic cod</name>
    <dbReference type="NCBI Taxonomy" id="36200"/>
    <lineage>
        <taxon>Eukaryota</taxon>
        <taxon>Metazoa</taxon>
        <taxon>Chordata</taxon>
        <taxon>Craniata</taxon>
        <taxon>Vertebrata</taxon>
        <taxon>Euteleostomi</taxon>
        <taxon>Actinopterygii</taxon>
        <taxon>Neopterygii</taxon>
        <taxon>Teleostei</taxon>
        <taxon>Neoteleostei</taxon>
        <taxon>Acanthomorphata</taxon>
        <taxon>Eupercaria</taxon>
        <taxon>Perciformes</taxon>
        <taxon>Notothenioidei</taxon>
        <taxon>Nototheniidae</taxon>
        <taxon>Dissostichus</taxon>
    </lineage>
</organism>
<gene>
    <name evidence="1" type="ORF">F7725_028273</name>
</gene>
<proteinExistence type="predicted"/>
<name>A0A7J5XF82_DISMA</name>
<evidence type="ECO:0000313" key="1">
    <source>
        <dbReference type="EMBL" id="KAF3835715.1"/>
    </source>
</evidence>